<organism evidence="2 3">
    <name type="scientific">Neolewinella xylanilytica</name>
    <dbReference type="NCBI Taxonomy" id="1514080"/>
    <lineage>
        <taxon>Bacteria</taxon>
        <taxon>Pseudomonadati</taxon>
        <taxon>Bacteroidota</taxon>
        <taxon>Saprospiria</taxon>
        <taxon>Saprospirales</taxon>
        <taxon>Lewinellaceae</taxon>
        <taxon>Neolewinella</taxon>
    </lineage>
</organism>
<name>A0A2S6I6I8_9BACT</name>
<accession>A0A2S6I6I8</accession>
<evidence type="ECO:0000256" key="1">
    <source>
        <dbReference type="SAM" id="Phobius"/>
    </source>
</evidence>
<sequence length="262" mass="30478">MSGKQFTVWFFKRIRRRLLINKKLREYLVYAIGEIVLVVIGILIALAIDTGTQQRATEEKESEYLMGLREEFRLNRLKLEELIRVNRRSYEVGNRIANHISQYTEPPSEGDFAEMLYQSFAYDIAFNPNNSLLLEIINSGSLQDLSDLELRLLLTNWMATLTDIGQQEEELYHQRERVLDLFSSDAYSIRTVFDLTGVSERELKLPRANDHHSNLALLESAEFENHLLLFLLTSRSTETLHYRPLLAQVDRILQRLEGAADN</sequence>
<keyword evidence="3" id="KW-1185">Reference proteome</keyword>
<keyword evidence="1" id="KW-1133">Transmembrane helix</keyword>
<evidence type="ECO:0000313" key="2">
    <source>
        <dbReference type="EMBL" id="PPK87080.1"/>
    </source>
</evidence>
<protein>
    <submittedName>
        <fullName evidence="2">Uncharacterized protein</fullName>
    </submittedName>
</protein>
<dbReference type="InterPro" id="IPR045749">
    <property type="entry name" value="DUF6090"/>
</dbReference>
<dbReference type="AlphaFoldDB" id="A0A2S6I6I8"/>
<gene>
    <name evidence="2" type="ORF">CLV84_0013</name>
</gene>
<dbReference type="Proteomes" id="UP000237662">
    <property type="component" value="Unassembled WGS sequence"/>
</dbReference>
<proteinExistence type="predicted"/>
<evidence type="ECO:0000313" key="3">
    <source>
        <dbReference type="Proteomes" id="UP000237662"/>
    </source>
</evidence>
<dbReference type="Pfam" id="PF19578">
    <property type="entry name" value="DUF6090"/>
    <property type="match status" value="1"/>
</dbReference>
<reference evidence="2 3" key="1">
    <citation type="submission" date="2018-02" db="EMBL/GenBank/DDBJ databases">
        <title>Genomic Encyclopedia of Archaeal and Bacterial Type Strains, Phase II (KMG-II): from individual species to whole genera.</title>
        <authorList>
            <person name="Goeker M."/>
        </authorList>
    </citation>
    <scope>NUCLEOTIDE SEQUENCE [LARGE SCALE GENOMIC DNA]</scope>
    <source>
        <strain evidence="2 3">DSM 29526</strain>
    </source>
</reference>
<keyword evidence="1" id="KW-0472">Membrane</keyword>
<dbReference type="EMBL" id="PTJC01000005">
    <property type="protein sequence ID" value="PPK87080.1"/>
    <property type="molecule type" value="Genomic_DNA"/>
</dbReference>
<feature type="transmembrane region" description="Helical" evidence="1">
    <location>
        <begin position="27"/>
        <end position="48"/>
    </location>
</feature>
<comment type="caution">
    <text evidence="2">The sequence shown here is derived from an EMBL/GenBank/DDBJ whole genome shotgun (WGS) entry which is preliminary data.</text>
</comment>
<keyword evidence="1" id="KW-0812">Transmembrane</keyword>